<gene>
    <name evidence="2" type="primary">Rdh7_0</name>
    <name evidence="2" type="ORF">CRYUND_R10970</name>
</gene>
<comment type="similarity">
    <text evidence="1">Belongs to the short-chain dehydrogenases/reductases (SDR) family.</text>
</comment>
<accession>A0A7K4L1U9</accession>
<feature type="non-terminal residue" evidence="2">
    <location>
        <position position="1"/>
    </location>
</feature>
<sequence>RREMCPFGVRVSVMEPGGFRTRMTDPQQLAETLERLWEQLPEEKRAAYGRPYLQRYMAGTRLLHWLSSARLARVVDGIEHALLSHCPRSRYSAGWDAKLLYLPLSYAPTWLADAI</sequence>
<name>A0A7K4L1U9_9AVES</name>
<dbReference type="GO" id="GO:0008202">
    <property type="term" value="P:steroid metabolic process"/>
    <property type="evidence" value="ECO:0007669"/>
    <property type="project" value="TreeGrafter"/>
</dbReference>
<evidence type="ECO:0000256" key="1">
    <source>
        <dbReference type="ARBA" id="ARBA00006484"/>
    </source>
</evidence>
<organism evidence="2 3">
    <name type="scientific">Crypturellus undulatus</name>
    <dbReference type="NCBI Taxonomy" id="48396"/>
    <lineage>
        <taxon>Eukaryota</taxon>
        <taxon>Metazoa</taxon>
        <taxon>Chordata</taxon>
        <taxon>Craniata</taxon>
        <taxon>Vertebrata</taxon>
        <taxon>Euteleostomi</taxon>
        <taxon>Archelosauria</taxon>
        <taxon>Archosauria</taxon>
        <taxon>Dinosauria</taxon>
        <taxon>Saurischia</taxon>
        <taxon>Theropoda</taxon>
        <taxon>Coelurosauria</taxon>
        <taxon>Aves</taxon>
        <taxon>Palaeognathae</taxon>
        <taxon>Tinamiformes</taxon>
        <taxon>Tinamidae</taxon>
        <taxon>Crypturellus</taxon>
    </lineage>
</organism>
<comment type="caution">
    <text evidence="2">The sequence shown here is derived from an EMBL/GenBank/DDBJ whole genome shotgun (WGS) entry which is preliminary data.</text>
</comment>
<keyword evidence="3" id="KW-1185">Reference proteome</keyword>
<dbReference type="EMBL" id="VWPW01000861">
    <property type="protein sequence ID" value="NWI98674.1"/>
    <property type="molecule type" value="Genomic_DNA"/>
</dbReference>
<dbReference type="AlphaFoldDB" id="A0A7K4L1U9"/>
<dbReference type="PANTHER" id="PTHR43313">
    <property type="entry name" value="SHORT-CHAIN DEHYDROGENASE/REDUCTASE FAMILY 9C"/>
    <property type="match status" value="1"/>
</dbReference>
<evidence type="ECO:0000313" key="2">
    <source>
        <dbReference type="EMBL" id="NWI98674.1"/>
    </source>
</evidence>
<dbReference type="PANTHER" id="PTHR43313:SF50">
    <property type="entry name" value="GH26015P"/>
    <property type="match status" value="1"/>
</dbReference>
<proteinExistence type="inferred from homology"/>
<protein>
    <submittedName>
        <fullName evidence="2">RDH7 dehydrogenase</fullName>
    </submittedName>
</protein>
<evidence type="ECO:0000313" key="3">
    <source>
        <dbReference type="Proteomes" id="UP000534426"/>
    </source>
</evidence>
<dbReference type="GO" id="GO:0016491">
    <property type="term" value="F:oxidoreductase activity"/>
    <property type="evidence" value="ECO:0007669"/>
    <property type="project" value="TreeGrafter"/>
</dbReference>
<reference evidence="2 3" key="1">
    <citation type="submission" date="2019-09" db="EMBL/GenBank/DDBJ databases">
        <title>Bird 10,000 Genomes (B10K) Project - Family phase.</title>
        <authorList>
            <person name="Zhang G."/>
        </authorList>
    </citation>
    <scope>NUCLEOTIDE SEQUENCE [LARGE SCALE GENOMIC DNA]</scope>
    <source>
        <strain evidence="2">B10K-MSB-37135</strain>
        <tissue evidence="2">Heart</tissue>
    </source>
</reference>
<feature type="non-terminal residue" evidence="2">
    <location>
        <position position="115"/>
    </location>
</feature>
<dbReference type="Gene3D" id="3.40.50.720">
    <property type="entry name" value="NAD(P)-binding Rossmann-like Domain"/>
    <property type="match status" value="1"/>
</dbReference>
<dbReference type="Proteomes" id="UP000534426">
    <property type="component" value="Unassembled WGS sequence"/>
</dbReference>